<reference evidence="2" key="3">
    <citation type="submission" date="2018-08" db="UniProtKB">
        <authorList>
            <consortium name="EnsemblPlants"/>
        </authorList>
    </citation>
    <scope>IDENTIFICATION</scope>
    <source>
        <strain evidence="2">cv. Bd21</strain>
    </source>
</reference>
<dbReference type="Proteomes" id="UP000008810">
    <property type="component" value="Chromosome 2"/>
</dbReference>
<dbReference type="EnsemblPlants" id="PNT70285">
    <property type="protein sequence ID" value="PNT70285"/>
    <property type="gene ID" value="BRADI_2g09201v3"/>
</dbReference>
<gene>
    <name evidence="1" type="ORF">BRADI_2g09201v3</name>
</gene>
<dbReference type="EMBL" id="CM000881">
    <property type="protein sequence ID" value="PNT70285.1"/>
    <property type="molecule type" value="Genomic_DNA"/>
</dbReference>
<dbReference type="OrthoDB" id="65569at2759"/>
<evidence type="ECO:0000313" key="2">
    <source>
        <dbReference type="EnsemblPlants" id="PNT70285"/>
    </source>
</evidence>
<reference evidence="1 2" key="1">
    <citation type="journal article" date="2010" name="Nature">
        <title>Genome sequencing and analysis of the model grass Brachypodium distachyon.</title>
        <authorList>
            <consortium name="International Brachypodium Initiative"/>
        </authorList>
    </citation>
    <scope>NUCLEOTIDE SEQUENCE [LARGE SCALE GENOMIC DNA]</scope>
    <source>
        <strain evidence="1 2">Bd21</strain>
    </source>
</reference>
<evidence type="ECO:0000313" key="1">
    <source>
        <dbReference type="EMBL" id="PNT70285.1"/>
    </source>
</evidence>
<accession>A0A2K2D7M9</accession>
<name>A0A2K2D7M9_BRADI</name>
<protein>
    <submittedName>
        <fullName evidence="1 2">Uncharacterized protein</fullName>
    </submittedName>
</protein>
<evidence type="ECO:0000313" key="3">
    <source>
        <dbReference type="Proteomes" id="UP000008810"/>
    </source>
</evidence>
<organism evidence="1">
    <name type="scientific">Brachypodium distachyon</name>
    <name type="common">Purple false brome</name>
    <name type="synonym">Trachynia distachya</name>
    <dbReference type="NCBI Taxonomy" id="15368"/>
    <lineage>
        <taxon>Eukaryota</taxon>
        <taxon>Viridiplantae</taxon>
        <taxon>Streptophyta</taxon>
        <taxon>Embryophyta</taxon>
        <taxon>Tracheophyta</taxon>
        <taxon>Spermatophyta</taxon>
        <taxon>Magnoliopsida</taxon>
        <taxon>Liliopsida</taxon>
        <taxon>Poales</taxon>
        <taxon>Poaceae</taxon>
        <taxon>BOP clade</taxon>
        <taxon>Pooideae</taxon>
        <taxon>Stipodae</taxon>
        <taxon>Brachypodieae</taxon>
        <taxon>Brachypodium</taxon>
    </lineage>
</organism>
<dbReference type="AlphaFoldDB" id="A0A2K2D7M9"/>
<dbReference type="InParanoid" id="A0A2K2D7M9"/>
<proteinExistence type="predicted"/>
<sequence length="85" mass="9548">MATGGAGDMSPAGDLRRRREMVERLGPQLDGWLEMGAGPYVSNGSCLWLVQLNPFKLCSRSICISDMVANTFYKKKKIYMFCHNK</sequence>
<dbReference type="Gramene" id="PNT70285">
    <property type="protein sequence ID" value="PNT70285"/>
    <property type="gene ID" value="BRADI_2g09201v3"/>
</dbReference>
<reference evidence="1" key="2">
    <citation type="submission" date="2017-06" db="EMBL/GenBank/DDBJ databases">
        <title>WGS assembly of Brachypodium distachyon.</title>
        <authorList>
            <consortium name="The International Brachypodium Initiative"/>
            <person name="Lucas S."/>
            <person name="Harmon-Smith M."/>
            <person name="Lail K."/>
            <person name="Tice H."/>
            <person name="Grimwood J."/>
            <person name="Bruce D."/>
            <person name="Barry K."/>
            <person name="Shu S."/>
            <person name="Lindquist E."/>
            <person name="Wang M."/>
            <person name="Pitluck S."/>
            <person name="Vogel J.P."/>
            <person name="Garvin D.F."/>
            <person name="Mockler T.C."/>
            <person name="Schmutz J."/>
            <person name="Rokhsar D."/>
            <person name="Bevan M.W."/>
        </authorList>
    </citation>
    <scope>NUCLEOTIDE SEQUENCE</scope>
    <source>
        <strain evidence="1">Bd21</strain>
    </source>
</reference>
<keyword evidence="3" id="KW-1185">Reference proteome</keyword>